<feature type="transmembrane region" description="Helical" evidence="15">
    <location>
        <begin position="608"/>
        <end position="631"/>
    </location>
</feature>
<comment type="similarity">
    <text evidence="3">Belongs to the GTP-binding SRP family.</text>
</comment>
<dbReference type="SUPFAM" id="SSF47364">
    <property type="entry name" value="Domain of the SRP/SRP receptor G-proteins"/>
    <property type="match status" value="1"/>
</dbReference>
<evidence type="ECO:0000256" key="10">
    <source>
        <dbReference type="ARBA" id="ARBA00023170"/>
    </source>
</evidence>
<dbReference type="Gene3D" id="3.30.70.330">
    <property type="match status" value="1"/>
</dbReference>
<name>A0ABQ7S711_9ACAR</name>
<dbReference type="InterPro" id="IPR000504">
    <property type="entry name" value="RRM_dom"/>
</dbReference>
<dbReference type="InterPro" id="IPR012677">
    <property type="entry name" value="Nucleotide-bd_a/b_plait_sf"/>
</dbReference>
<dbReference type="PANTHER" id="PTHR43134:SF1">
    <property type="entry name" value="SIGNAL RECOGNITION PARTICLE RECEPTOR SUBUNIT ALPHA"/>
    <property type="match status" value="1"/>
</dbReference>
<keyword evidence="12" id="KW-0539">Nucleus</keyword>
<evidence type="ECO:0000256" key="2">
    <source>
        <dbReference type="ARBA" id="ARBA00004397"/>
    </source>
</evidence>
<dbReference type="PANTHER" id="PTHR43134">
    <property type="entry name" value="SIGNAL RECOGNITION PARTICLE RECEPTOR SUBUNIT ALPHA"/>
    <property type="match status" value="1"/>
</dbReference>
<evidence type="ECO:0000313" key="17">
    <source>
        <dbReference type="EMBL" id="KAG9509198.1"/>
    </source>
</evidence>
<dbReference type="Gene3D" id="1.20.120.140">
    <property type="entry name" value="Signal recognition particle SRP54, nucleotide-binding domain"/>
    <property type="match status" value="1"/>
</dbReference>
<dbReference type="EMBL" id="JAIFTH010000608">
    <property type="protein sequence ID" value="KAG9509198.1"/>
    <property type="molecule type" value="Genomic_DNA"/>
</dbReference>
<accession>A0ABQ7S711</accession>
<dbReference type="PROSITE" id="PS50102">
    <property type="entry name" value="RRM"/>
    <property type="match status" value="1"/>
</dbReference>
<dbReference type="CDD" id="cd12241">
    <property type="entry name" value="RRM_SF3B14"/>
    <property type="match status" value="1"/>
</dbReference>
<comment type="subcellular location">
    <subcellularLocation>
        <location evidence="2">Endoplasmic reticulum membrane</location>
        <topology evidence="2">Peripheral membrane protein</topology>
        <orientation evidence="2">Cytoplasmic side</orientation>
    </subcellularLocation>
    <subcellularLocation>
        <location evidence="1">Nucleus</location>
    </subcellularLocation>
</comment>
<dbReference type="CDD" id="cd17876">
    <property type="entry name" value="SRalpha_C"/>
    <property type="match status" value="1"/>
</dbReference>
<dbReference type="InterPro" id="IPR036225">
    <property type="entry name" value="SRP/SRP_N"/>
</dbReference>
<dbReference type="CDD" id="cd14826">
    <property type="entry name" value="SR_alpha_SRX"/>
    <property type="match status" value="1"/>
</dbReference>
<dbReference type="Gene3D" id="3.40.50.300">
    <property type="entry name" value="P-loop containing nucleotide triphosphate hydrolases"/>
    <property type="match status" value="1"/>
</dbReference>
<evidence type="ECO:0000256" key="1">
    <source>
        <dbReference type="ARBA" id="ARBA00004123"/>
    </source>
</evidence>
<dbReference type="InterPro" id="IPR013822">
    <property type="entry name" value="Signal_recog_particl_SRP54_hlx"/>
</dbReference>
<keyword evidence="11" id="KW-0508">mRNA splicing</keyword>
<evidence type="ECO:0000256" key="6">
    <source>
        <dbReference type="ARBA" id="ARBA00022824"/>
    </source>
</evidence>
<dbReference type="InterPro" id="IPR011012">
    <property type="entry name" value="Longin-like_dom_sf"/>
</dbReference>
<evidence type="ECO:0000313" key="18">
    <source>
        <dbReference type="Proteomes" id="UP000825002"/>
    </source>
</evidence>
<dbReference type="InterPro" id="IPR034150">
    <property type="entry name" value="SF3B6_RRM"/>
</dbReference>
<proteinExistence type="inferred from homology"/>
<feature type="domain" description="RRM" evidence="16">
    <location>
        <begin position="748"/>
        <end position="823"/>
    </location>
</feature>
<dbReference type="SUPFAM" id="SSF52540">
    <property type="entry name" value="P-loop containing nucleoside triphosphate hydrolases"/>
    <property type="match status" value="1"/>
</dbReference>
<keyword evidence="5" id="KW-0547">Nucleotide-binding</keyword>
<reference evidence="17 18" key="1">
    <citation type="submission" date="2020-10" db="EMBL/GenBank/DDBJ databases">
        <authorList>
            <person name="Klimov P.B."/>
            <person name="Dyachkov S.M."/>
            <person name="Chetverikov P.E."/>
        </authorList>
    </citation>
    <scope>NUCLEOTIDE SEQUENCE [LARGE SCALE GENOMIC DNA]</scope>
    <source>
        <strain evidence="17">BMOC 18-1129-001#AD2665</strain>
        <tissue evidence="17">Entire mites</tissue>
    </source>
</reference>
<organism evidence="17 18">
    <name type="scientific">Fragariocoptes setiger</name>
    <dbReference type="NCBI Taxonomy" id="1670756"/>
    <lineage>
        <taxon>Eukaryota</taxon>
        <taxon>Metazoa</taxon>
        <taxon>Ecdysozoa</taxon>
        <taxon>Arthropoda</taxon>
        <taxon>Chelicerata</taxon>
        <taxon>Arachnida</taxon>
        <taxon>Acari</taxon>
        <taxon>Acariformes</taxon>
        <taxon>Trombidiformes</taxon>
        <taxon>Prostigmata</taxon>
        <taxon>Eupodina</taxon>
        <taxon>Eriophyoidea</taxon>
        <taxon>Phytoptidae</taxon>
        <taxon>Fragariocoptes</taxon>
    </lineage>
</organism>
<feature type="compositionally biased region" description="Basic and acidic residues" evidence="14">
    <location>
        <begin position="208"/>
        <end position="224"/>
    </location>
</feature>
<keyword evidence="7 13" id="KW-0694">RNA-binding</keyword>
<dbReference type="Pfam" id="PF00076">
    <property type="entry name" value="RRM_1"/>
    <property type="match status" value="1"/>
</dbReference>
<evidence type="ECO:0000259" key="16">
    <source>
        <dbReference type="PROSITE" id="PS50102"/>
    </source>
</evidence>
<dbReference type="InterPro" id="IPR003593">
    <property type="entry name" value="AAA+_ATPase"/>
</dbReference>
<evidence type="ECO:0000256" key="9">
    <source>
        <dbReference type="ARBA" id="ARBA00023136"/>
    </source>
</evidence>
<dbReference type="InterPro" id="IPR007222">
    <property type="entry name" value="Sig_recog_particle_rcpt_asu_N"/>
</dbReference>
<dbReference type="PROSITE" id="PS00300">
    <property type="entry name" value="SRP54"/>
    <property type="match status" value="1"/>
</dbReference>
<dbReference type="InterPro" id="IPR000897">
    <property type="entry name" value="SRP54_GTPase_dom"/>
</dbReference>
<dbReference type="SMART" id="SM00360">
    <property type="entry name" value="RRM"/>
    <property type="match status" value="1"/>
</dbReference>
<keyword evidence="4" id="KW-0507">mRNA processing</keyword>
<protein>
    <submittedName>
        <fullName evidence="17">Signal recognition particle receptor subunit alpha</fullName>
    </submittedName>
</protein>
<feature type="region of interest" description="Disordered" evidence="14">
    <location>
        <begin position="275"/>
        <end position="294"/>
    </location>
</feature>
<evidence type="ECO:0000256" key="11">
    <source>
        <dbReference type="ARBA" id="ARBA00023187"/>
    </source>
</evidence>
<evidence type="ECO:0000256" key="14">
    <source>
        <dbReference type="SAM" id="MobiDB-lite"/>
    </source>
</evidence>
<gene>
    <name evidence="17" type="primary">Srpra</name>
    <name evidence="17" type="ORF">GZH46_02289</name>
</gene>
<keyword evidence="6" id="KW-0256">Endoplasmic reticulum</keyword>
<keyword evidence="15" id="KW-0812">Transmembrane</keyword>
<feature type="compositionally biased region" description="Polar residues" evidence="14">
    <location>
        <begin position="253"/>
        <end position="264"/>
    </location>
</feature>
<keyword evidence="15" id="KW-1133">Transmembrane helix</keyword>
<dbReference type="SMART" id="SM00963">
    <property type="entry name" value="SRP54_N"/>
    <property type="match status" value="1"/>
</dbReference>
<dbReference type="Gene3D" id="3.30.450.60">
    <property type="match status" value="1"/>
</dbReference>
<dbReference type="SMART" id="SM00962">
    <property type="entry name" value="SRP54"/>
    <property type="match status" value="1"/>
</dbReference>
<dbReference type="Pfam" id="PF02881">
    <property type="entry name" value="SRP54_N"/>
    <property type="match status" value="1"/>
</dbReference>
<evidence type="ECO:0000256" key="3">
    <source>
        <dbReference type="ARBA" id="ARBA00008531"/>
    </source>
</evidence>
<evidence type="ECO:0000256" key="12">
    <source>
        <dbReference type="ARBA" id="ARBA00023242"/>
    </source>
</evidence>
<dbReference type="SUPFAM" id="SSF64356">
    <property type="entry name" value="SNARE-like"/>
    <property type="match status" value="1"/>
</dbReference>
<evidence type="ECO:0000256" key="13">
    <source>
        <dbReference type="PROSITE-ProRule" id="PRU00176"/>
    </source>
</evidence>
<dbReference type="InterPro" id="IPR035979">
    <property type="entry name" value="RBD_domain_sf"/>
</dbReference>
<dbReference type="Pfam" id="PF04086">
    <property type="entry name" value="SRP-alpha_N"/>
    <property type="match status" value="1"/>
</dbReference>
<dbReference type="SMART" id="SM00382">
    <property type="entry name" value="AAA"/>
    <property type="match status" value="1"/>
</dbReference>
<dbReference type="InterPro" id="IPR027417">
    <property type="entry name" value="P-loop_NTPase"/>
</dbReference>
<sequence length="845" mass="94522">MLDIFVIFGKSGIVLFTTVNKTLNNLVNGLIKHVFLEERIEQYHTDQLQFKYALDNEFELVYVVGYQKSLTLSYVDKFLDDIQLAFRDKYANLDLHRLITRKRSGPANREALANQRKRLDFCDIIIDDGYNIIDFSEQFVGVYRHCVKAYQSVSMPKPMRSFEASAKSQKTVASIIVKPAPTNGETNKASVVKAPSTILSKIISGAKPKSDGPKPKKTKPFQEKKKGKAARQWELNGSNPDEFDFSKRPSENAPETVNTASIAKNTDIDMRHTSLELSESSSSSEDEEDSADGPSYLSSLWGKISNKKAITQEDLKPILANLKDHLTSKNVATEVAEKLCESVAIKLEGQQLTTWMGLKSLVKKSLEESLLRILTPNRVINILRDIQAKPNPPYVIVFCGVNGVGKSTNLAKIANWLMSNKMRVLIIACDTFRAGAIEQLRTHVQALKSTYDDAVELFERGYGKDSAGIAMEGINYARSRGFNCVLIDTAGRMQDNEPLMRQLAKLIKVNVPDLTLFVGEALVGNEAVDQLTKFNNALIDCGCHAQDSTRSAINGIVLTKFDTIDDKVGAAISMTYVTGQPIVFVGVGQTYRDLKQLDAKFLMRSSDLVAATLACLCLARCSLVPYCFITRSSYRNTSVPPNYILAWGMFEIVVSSLELATGMVIPMTHLYLLAHDLRLHGEHVKAKLAEAQCKIGHIPTIISQYTKHCSNTHNNIINDSHNERSFHASTFNMAMGRANIRLPHDVNRILYVTNLPYNLKADELYEIFGKFGAIRQIRVGSTSDSKGRAFVVYEDIFDAKNAYDHLNGFNVCGRYIVLQYFKQSKSQPEPRRKVERQTLDALVER</sequence>
<evidence type="ECO:0000256" key="5">
    <source>
        <dbReference type="ARBA" id="ARBA00022741"/>
    </source>
</evidence>
<evidence type="ECO:0000256" key="8">
    <source>
        <dbReference type="ARBA" id="ARBA00023134"/>
    </source>
</evidence>
<dbReference type="SUPFAM" id="SSF54928">
    <property type="entry name" value="RNA-binding domain, RBD"/>
    <property type="match status" value="1"/>
</dbReference>
<keyword evidence="18" id="KW-1185">Reference proteome</keyword>
<comment type="caution">
    <text evidence="17">The sequence shown here is derived from an EMBL/GenBank/DDBJ whole genome shotgun (WGS) entry which is preliminary data.</text>
</comment>
<keyword evidence="9 15" id="KW-0472">Membrane</keyword>
<keyword evidence="8" id="KW-0342">GTP-binding</keyword>
<keyword evidence="10 17" id="KW-0675">Receptor</keyword>
<dbReference type="Proteomes" id="UP000825002">
    <property type="component" value="Unassembled WGS sequence"/>
</dbReference>
<dbReference type="Pfam" id="PF00448">
    <property type="entry name" value="SRP54"/>
    <property type="match status" value="1"/>
</dbReference>
<feature type="transmembrane region" description="Helical" evidence="15">
    <location>
        <begin position="643"/>
        <end position="665"/>
    </location>
</feature>
<feature type="region of interest" description="Disordered" evidence="14">
    <location>
        <begin position="202"/>
        <end position="269"/>
    </location>
</feature>
<evidence type="ECO:0000256" key="4">
    <source>
        <dbReference type="ARBA" id="ARBA00022664"/>
    </source>
</evidence>
<dbReference type="InterPro" id="IPR042101">
    <property type="entry name" value="SRP54_N_sf"/>
</dbReference>
<evidence type="ECO:0000256" key="7">
    <source>
        <dbReference type="ARBA" id="ARBA00022884"/>
    </source>
</evidence>
<evidence type="ECO:0000256" key="15">
    <source>
        <dbReference type="SAM" id="Phobius"/>
    </source>
</evidence>